<dbReference type="EMBL" id="JPSL02000040">
    <property type="protein sequence ID" value="KGQ21712.1"/>
    <property type="molecule type" value="Genomic_DNA"/>
</dbReference>
<dbReference type="GO" id="GO:0006526">
    <property type="term" value="P:L-arginine biosynthetic process"/>
    <property type="evidence" value="ECO:0007669"/>
    <property type="project" value="UniProtKB-UniRule"/>
</dbReference>
<comment type="subunit">
    <text evidence="3 8">Heterotetramer of two alpha and two beta chains.</text>
</comment>
<dbReference type="Proteomes" id="UP000030364">
    <property type="component" value="Unassembled WGS sequence"/>
</dbReference>
<feature type="site" description="Cleavage; by autolysis" evidence="8">
    <location>
        <begin position="175"/>
        <end position="176"/>
    </location>
</feature>
<name>A0A0A2WSJ9_THEFI</name>
<feature type="binding site" evidence="8">
    <location>
        <position position="376"/>
    </location>
    <ligand>
        <name>substrate</name>
    </ligand>
</feature>
<comment type="subcellular location">
    <subcellularLocation>
        <location evidence="1 8">Cytoplasm</location>
    </subcellularLocation>
</comment>
<dbReference type="EC" id="2.3.1.1" evidence="8"/>
<dbReference type="InterPro" id="IPR002813">
    <property type="entry name" value="Arg_biosynth_ArgJ"/>
</dbReference>
<comment type="similarity">
    <text evidence="2 8">Belongs to the ArgJ family.</text>
</comment>
<evidence type="ECO:0000256" key="4">
    <source>
        <dbReference type="ARBA" id="ARBA00022490"/>
    </source>
</evidence>
<sequence length="381" mass="40171">MALRLPLGFRAGAVRAGIKPSGKPDLALLASGLPASWAYAATQNRAAAPSVHRGRRLYAGGGLLRAVVVNAGNANCATGSRGVLDDERMARAAALRLGLPVEEVLTASTGVIGVPLPVERIEEALPRLDLTPFADAFAEAILTTDLRVKTAEAQVGGARIVGVAKGSGMIHPRMATMLAFLVTDAALPQEALRAGFGRVVDRTFNQVTVDGDTSTNDLAVLLANGAHGEVPLSAFWEALEEVARELARMIARDGEGATKLMVVRVLGAATEEEARWAARAVAASPLWKSALYGNDPNWGRILAALGNSGARFDPLKTRIVLQGILLYDGEALPFDREAASQAMRGEEVEVLVDLRQGEAQGEAFGCDLTEGYVRINALYTT</sequence>
<feature type="binding site" evidence="8">
    <location>
        <position position="255"/>
    </location>
    <ligand>
        <name>substrate</name>
    </ligand>
</feature>
<dbReference type="NCBIfam" id="NF003802">
    <property type="entry name" value="PRK05388.1"/>
    <property type="match status" value="1"/>
</dbReference>
<feature type="binding site" evidence="8">
    <location>
        <position position="165"/>
    </location>
    <ligand>
        <name>substrate</name>
    </ligand>
</feature>
<comment type="catalytic activity">
    <reaction evidence="8">
        <text>L-glutamate + acetyl-CoA = N-acetyl-L-glutamate + CoA + H(+)</text>
        <dbReference type="Rhea" id="RHEA:24292"/>
        <dbReference type="ChEBI" id="CHEBI:15378"/>
        <dbReference type="ChEBI" id="CHEBI:29985"/>
        <dbReference type="ChEBI" id="CHEBI:44337"/>
        <dbReference type="ChEBI" id="CHEBI:57287"/>
        <dbReference type="ChEBI" id="CHEBI:57288"/>
        <dbReference type="EC" id="2.3.1.1"/>
    </reaction>
</comment>
<dbReference type="GO" id="GO:0004042">
    <property type="term" value="F:L-glutamate N-acetyltransferase activity"/>
    <property type="evidence" value="ECO:0007669"/>
    <property type="project" value="UniProtKB-UniRule"/>
</dbReference>
<dbReference type="HAMAP" id="MF_01106">
    <property type="entry name" value="ArgJ"/>
    <property type="match status" value="1"/>
</dbReference>
<evidence type="ECO:0000256" key="2">
    <source>
        <dbReference type="ARBA" id="ARBA00006774"/>
    </source>
</evidence>
<keyword evidence="7 8" id="KW-0012">Acyltransferase</keyword>
<evidence type="ECO:0000256" key="1">
    <source>
        <dbReference type="ARBA" id="ARBA00004496"/>
    </source>
</evidence>
<feature type="site" description="Involved in the stabilization of negative charge on the oxyanion by the formation of the oxyanion hole" evidence="8">
    <location>
        <position position="109"/>
    </location>
</feature>
<keyword evidence="8" id="KW-0028">Amino-acid biosynthesis</keyword>
<dbReference type="STRING" id="276.THFILI_09740"/>
<dbReference type="InterPro" id="IPR042195">
    <property type="entry name" value="ArgJ_beta_C"/>
</dbReference>
<organism evidence="9 10">
    <name type="scientific">Thermus filiformis</name>
    <dbReference type="NCBI Taxonomy" id="276"/>
    <lineage>
        <taxon>Bacteria</taxon>
        <taxon>Thermotogati</taxon>
        <taxon>Deinococcota</taxon>
        <taxon>Deinococci</taxon>
        <taxon>Thermales</taxon>
        <taxon>Thermaceae</taxon>
        <taxon>Thermus</taxon>
    </lineage>
</organism>
<comment type="function">
    <text evidence="8">Catalyzes two activities which are involved in the cyclic version of arginine biosynthesis: the synthesis of N-acetylglutamate from glutamate and acetyl-CoA as the acetyl donor, and of ornithine by transacetylation between N(2)-acetylornithine and glutamate.</text>
</comment>
<dbReference type="GO" id="GO:0005737">
    <property type="term" value="C:cytoplasm"/>
    <property type="evidence" value="ECO:0007669"/>
    <property type="project" value="UniProtKB-SubCell"/>
</dbReference>
<evidence type="ECO:0000256" key="5">
    <source>
        <dbReference type="ARBA" id="ARBA00022679"/>
    </source>
</evidence>
<keyword evidence="5 8" id="KW-0808">Transferase</keyword>
<evidence type="ECO:0000313" key="9">
    <source>
        <dbReference type="EMBL" id="KGQ21712.1"/>
    </source>
</evidence>
<evidence type="ECO:0000256" key="8">
    <source>
        <dbReference type="HAMAP-Rule" id="MF_01106"/>
    </source>
</evidence>
<accession>A0A0A2WSJ9</accession>
<feature type="site" description="Involved in the stabilization of negative charge on the oxyanion by the formation of the oxyanion hole" evidence="8">
    <location>
        <position position="110"/>
    </location>
</feature>
<comment type="catalytic activity">
    <reaction evidence="8">
        <text>N(2)-acetyl-L-ornithine + L-glutamate = N-acetyl-L-glutamate + L-ornithine</text>
        <dbReference type="Rhea" id="RHEA:15349"/>
        <dbReference type="ChEBI" id="CHEBI:29985"/>
        <dbReference type="ChEBI" id="CHEBI:44337"/>
        <dbReference type="ChEBI" id="CHEBI:46911"/>
        <dbReference type="ChEBI" id="CHEBI:57805"/>
        <dbReference type="EC" id="2.3.1.35"/>
    </reaction>
</comment>
<feature type="chain" id="PRO_5023453635" description="Arginine biosynthesis bifunctional protein ArgJ beta chain" evidence="8">
    <location>
        <begin position="176"/>
        <end position="381"/>
    </location>
</feature>
<dbReference type="GO" id="GO:0004358">
    <property type="term" value="F:L-glutamate N-acetyltransferase activity, acting on acetyl-L-ornithine as donor"/>
    <property type="evidence" value="ECO:0007669"/>
    <property type="project" value="UniProtKB-UniRule"/>
</dbReference>
<keyword evidence="10" id="KW-1185">Reference proteome</keyword>
<dbReference type="FunFam" id="3.10.20.340:FF:000003">
    <property type="entry name" value="Arginine biosynthesis bifunctional protein ArgJ"/>
    <property type="match status" value="1"/>
</dbReference>
<dbReference type="PANTHER" id="PTHR23100">
    <property type="entry name" value="ARGININE BIOSYNTHESIS BIFUNCTIONAL PROTEIN ARGJ"/>
    <property type="match status" value="1"/>
</dbReference>
<evidence type="ECO:0000313" key="10">
    <source>
        <dbReference type="Proteomes" id="UP000030364"/>
    </source>
</evidence>
<feature type="chain" id="PRO_5023453634" description="Arginine biosynthesis bifunctional protein ArgJ alpha chain" evidence="8">
    <location>
        <begin position="1"/>
        <end position="175"/>
    </location>
</feature>
<evidence type="ECO:0000256" key="3">
    <source>
        <dbReference type="ARBA" id="ARBA00011475"/>
    </source>
</evidence>
<dbReference type="NCBIfam" id="TIGR00120">
    <property type="entry name" value="ArgJ"/>
    <property type="match status" value="1"/>
</dbReference>
<dbReference type="PATRIC" id="fig|276.5.peg.1483"/>
<dbReference type="InterPro" id="IPR016117">
    <property type="entry name" value="ArgJ-like_dom_sf"/>
</dbReference>
<gene>
    <name evidence="8" type="primary">argJ</name>
    <name evidence="9" type="ORF">THFILI_09740</name>
</gene>
<evidence type="ECO:0000256" key="6">
    <source>
        <dbReference type="ARBA" id="ARBA00022813"/>
    </source>
</evidence>
<dbReference type="AlphaFoldDB" id="A0A0A2WSJ9"/>
<dbReference type="SUPFAM" id="SSF56266">
    <property type="entry name" value="DmpA/ArgJ-like"/>
    <property type="match status" value="1"/>
</dbReference>
<dbReference type="Pfam" id="PF01960">
    <property type="entry name" value="ArgJ"/>
    <property type="match status" value="1"/>
</dbReference>
<dbReference type="GO" id="GO:0006592">
    <property type="term" value="P:ornithine biosynthetic process"/>
    <property type="evidence" value="ECO:0007669"/>
    <property type="project" value="TreeGrafter"/>
</dbReference>
<dbReference type="PANTHER" id="PTHR23100:SF0">
    <property type="entry name" value="ARGININE BIOSYNTHESIS BIFUNCTIONAL PROTEIN ARGJ, MITOCHONDRIAL"/>
    <property type="match status" value="1"/>
</dbReference>
<comment type="pathway">
    <text evidence="8">Amino-acid biosynthesis; L-arginine biosynthesis; L-ornithine and N-acetyl-L-glutamate from L-glutamate and N(2)-acetyl-L-ornithine (cyclic): step 1/1.</text>
</comment>
<feature type="active site" description="Nucleophile" evidence="8">
    <location>
        <position position="176"/>
    </location>
</feature>
<comment type="caution">
    <text evidence="9">The sequence shown here is derived from an EMBL/GenBank/DDBJ whole genome shotgun (WGS) entry which is preliminary data.</text>
</comment>
<keyword evidence="6 8" id="KW-0068">Autocatalytic cleavage</keyword>
<dbReference type="Gene3D" id="3.60.70.12">
    <property type="entry name" value="L-amino peptidase D-ALA esterase/amidase"/>
    <property type="match status" value="1"/>
</dbReference>
<proteinExistence type="inferred from homology"/>
<feature type="binding site" evidence="8">
    <location>
        <position position="143"/>
    </location>
    <ligand>
        <name>substrate</name>
    </ligand>
</feature>
<keyword evidence="8" id="KW-0511">Multifunctional enzyme</keyword>
<keyword evidence="4 8" id="KW-0963">Cytoplasm</keyword>
<comment type="pathway">
    <text evidence="8">Amino-acid biosynthesis; L-arginine biosynthesis; N(2)-acetyl-L-ornithine from L-glutamate: step 1/4.</text>
</comment>
<evidence type="ECO:0000256" key="7">
    <source>
        <dbReference type="ARBA" id="ARBA00023315"/>
    </source>
</evidence>
<keyword evidence="8" id="KW-0055">Arginine biosynthesis</keyword>
<dbReference type="RefSeq" id="WP_038064918.1">
    <property type="nucleotide sequence ID" value="NZ_JPSL02000040.1"/>
</dbReference>
<reference evidence="9 10" key="1">
    <citation type="journal article" date="2015" name="Genome Announc.">
        <title>Draft Genome Sequence of the Thermophile Thermus filiformis ATCC 43280, Producer of Carotenoid-(Di)glucoside-Branched Fatty Acid (Di)esters and Source of Hyperthermostable Enzymes of Biotechnological Interest.</title>
        <authorList>
            <person name="Mandelli F."/>
            <person name="Oliveira Ramires B."/>
            <person name="Couger M.B."/>
            <person name="Paixao D.A."/>
            <person name="Camilo C.M."/>
            <person name="Polikarpov I."/>
            <person name="Prade R."/>
            <person name="Riano-Pachon D.M."/>
            <person name="Squina F.M."/>
        </authorList>
    </citation>
    <scope>NUCLEOTIDE SEQUENCE [LARGE SCALE GENOMIC DNA]</scope>
    <source>
        <strain evidence="9 10">ATCC 43280</strain>
    </source>
</reference>
<dbReference type="UniPathway" id="UPA00068">
    <property type="reaction ID" value="UER00106"/>
</dbReference>
<protein>
    <recommendedName>
        <fullName evidence="8">Arginine biosynthesis bifunctional protein ArgJ</fullName>
    </recommendedName>
    <domain>
        <recommendedName>
            <fullName evidence="8">Glutamate N-acetyltransferase</fullName>
            <ecNumber evidence="8">2.3.1.35</ecNumber>
        </recommendedName>
        <alternativeName>
            <fullName evidence="8">Ornithine acetyltransferase</fullName>
            <shortName evidence="8">OATase</shortName>
        </alternativeName>
        <alternativeName>
            <fullName evidence="8">Ornithine transacetylase</fullName>
        </alternativeName>
    </domain>
    <domain>
        <recommendedName>
            <fullName evidence="8">Amino-acid acetyltransferase</fullName>
            <ecNumber evidence="8">2.3.1.1</ecNumber>
        </recommendedName>
        <alternativeName>
            <fullName evidence="8">N-acetylglutamate synthase</fullName>
            <shortName evidence="8">AGSase</shortName>
        </alternativeName>
    </domain>
    <component>
        <recommendedName>
            <fullName evidence="8">Arginine biosynthesis bifunctional protein ArgJ alpha chain</fullName>
        </recommendedName>
    </component>
    <component>
        <recommendedName>
            <fullName evidence="8">Arginine biosynthesis bifunctional protein ArgJ beta chain</fullName>
        </recommendedName>
    </component>
</protein>
<feature type="binding site" evidence="8">
    <location>
        <position position="176"/>
    </location>
    <ligand>
        <name>substrate</name>
    </ligand>
</feature>
<dbReference type="EC" id="2.3.1.35" evidence="8"/>
<dbReference type="Gene3D" id="3.10.20.340">
    <property type="entry name" value="ArgJ beta chain, C-terminal domain"/>
    <property type="match status" value="1"/>
</dbReference>
<dbReference type="OrthoDB" id="9804242at2"/>
<dbReference type="CDD" id="cd02152">
    <property type="entry name" value="OAT"/>
    <property type="match status" value="1"/>
</dbReference>
<feature type="binding site" evidence="8">
    <location>
        <position position="381"/>
    </location>
    <ligand>
        <name>substrate</name>
    </ligand>
</feature>